<protein>
    <submittedName>
        <fullName evidence="1">6632_t:CDS:1</fullName>
    </submittedName>
</protein>
<dbReference type="EMBL" id="CAJVPY010015100">
    <property type="protein sequence ID" value="CAG8749942.1"/>
    <property type="molecule type" value="Genomic_DNA"/>
</dbReference>
<proteinExistence type="predicted"/>
<gene>
    <name evidence="1" type="ORF">DERYTH_LOCUS16798</name>
</gene>
<evidence type="ECO:0000313" key="2">
    <source>
        <dbReference type="Proteomes" id="UP000789405"/>
    </source>
</evidence>
<organism evidence="1 2">
    <name type="scientific">Dentiscutata erythropus</name>
    <dbReference type="NCBI Taxonomy" id="1348616"/>
    <lineage>
        <taxon>Eukaryota</taxon>
        <taxon>Fungi</taxon>
        <taxon>Fungi incertae sedis</taxon>
        <taxon>Mucoromycota</taxon>
        <taxon>Glomeromycotina</taxon>
        <taxon>Glomeromycetes</taxon>
        <taxon>Diversisporales</taxon>
        <taxon>Gigasporaceae</taxon>
        <taxon>Dentiscutata</taxon>
    </lineage>
</organism>
<sequence length="79" mass="9032">MPGWGDGYRGDSRNIFCHSGSGKSYGPLFTMEISRNGSVEINFGCQSFSYKTFTDYDIEDEILQKNLNRALDMRNYESL</sequence>
<feature type="non-terminal residue" evidence="1">
    <location>
        <position position="79"/>
    </location>
</feature>
<dbReference type="AlphaFoldDB" id="A0A9N9IWW4"/>
<dbReference type="Proteomes" id="UP000789405">
    <property type="component" value="Unassembled WGS sequence"/>
</dbReference>
<keyword evidence="2" id="KW-1185">Reference proteome</keyword>
<reference evidence="1" key="1">
    <citation type="submission" date="2021-06" db="EMBL/GenBank/DDBJ databases">
        <authorList>
            <person name="Kallberg Y."/>
            <person name="Tangrot J."/>
            <person name="Rosling A."/>
        </authorList>
    </citation>
    <scope>NUCLEOTIDE SEQUENCE</scope>
    <source>
        <strain evidence="1">MA453B</strain>
    </source>
</reference>
<dbReference type="OrthoDB" id="10600889at2759"/>
<accession>A0A9N9IWW4</accession>
<feature type="non-terminal residue" evidence="1">
    <location>
        <position position="1"/>
    </location>
</feature>
<comment type="caution">
    <text evidence="1">The sequence shown here is derived from an EMBL/GenBank/DDBJ whole genome shotgun (WGS) entry which is preliminary data.</text>
</comment>
<evidence type="ECO:0000313" key="1">
    <source>
        <dbReference type="EMBL" id="CAG8749942.1"/>
    </source>
</evidence>
<name>A0A9N9IWW4_9GLOM</name>